<protein>
    <submittedName>
        <fullName evidence="1">Uncharacterized protein</fullName>
    </submittedName>
</protein>
<accession>A0A2W5T3G6</accession>
<name>A0A2W5T3G6_9BACT</name>
<evidence type="ECO:0000313" key="2">
    <source>
        <dbReference type="Proteomes" id="UP000249061"/>
    </source>
</evidence>
<sequence length="155" mass="17008">MALPPCGLYRTTREVAGVPAGRLVYFHNHGEPGAGIYLPQSWSLNRASWNQRGHTLANDAEASNLAPLPHEGLYVVNAPFHCCDKKCVRFEPNTLVQLGYDGEATPLLFRPELTPRGMGFPERGTRLDAGTLTNLTLLTVAKSDDAPRDPFTHLN</sequence>
<evidence type="ECO:0000313" key="1">
    <source>
        <dbReference type="EMBL" id="PZR05935.1"/>
    </source>
</evidence>
<dbReference type="EMBL" id="QFQP01000041">
    <property type="protein sequence ID" value="PZR05935.1"/>
    <property type="molecule type" value="Genomic_DNA"/>
</dbReference>
<organism evidence="1 2">
    <name type="scientific">Archangium gephyra</name>
    <dbReference type="NCBI Taxonomy" id="48"/>
    <lineage>
        <taxon>Bacteria</taxon>
        <taxon>Pseudomonadati</taxon>
        <taxon>Myxococcota</taxon>
        <taxon>Myxococcia</taxon>
        <taxon>Myxococcales</taxon>
        <taxon>Cystobacterineae</taxon>
        <taxon>Archangiaceae</taxon>
        <taxon>Archangium</taxon>
    </lineage>
</organism>
<dbReference type="Proteomes" id="UP000249061">
    <property type="component" value="Unassembled WGS sequence"/>
</dbReference>
<reference evidence="1 2" key="1">
    <citation type="submission" date="2017-08" db="EMBL/GenBank/DDBJ databases">
        <title>Infants hospitalized years apart are colonized by the same room-sourced microbial strains.</title>
        <authorList>
            <person name="Brooks B."/>
            <person name="Olm M.R."/>
            <person name="Firek B.A."/>
            <person name="Baker R."/>
            <person name="Thomas B.C."/>
            <person name="Morowitz M.J."/>
            <person name="Banfield J.F."/>
        </authorList>
    </citation>
    <scope>NUCLEOTIDE SEQUENCE [LARGE SCALE GENOMIC DNA]</scope>
    <source>
        <strain evidence="1">S2_003_000_R2_14</strain>
    </source>
</reference>
<proteinExistence type="predicted"/>
<gene>
    <name evidence="1" type="ORF">DI536_31225</name>
</gene>
<dbReference type="AlphaFoldDB" id="A0A2W5T3G6"/>
<comment type="caution">
    <text evidence="1">The sequence shown here is derived from an EMBL/GenBank/DDBJ whole genome shotgun (WGS) entry which is preliminary data.</text>
</comment>